<protein>
    <submittedName>
        <fullName evidence="1">Uncharacterized protein</fullName>
    </submittedName>
</protein>
<proteinExistence type="predicted"/>
<accession>A0AA47MEY3</accession>
<dbReference type="EMBL" id="JAOPHQ010004558">
    <property type="protein sequence ID" value="KAK0138960.1"/>
    <property type="molecule type" value="Genomic_DNA"/>
</dbReference>
<organism evidence="1 2">
    <name type="scientific">Merluccius polli</name>
    <name type="common">Benguela hake</name>
    <name type="synonym">Merluccius cadenati</name>
    <dbReference type="NCBI Taxonomy" id="89951"/>
    <lineage>
        <taxon>Eukaryota</taxon>
        <taxon>Metazoa</taxon>
        <taxon>Chordata</taxon>
        <taxon>Craniata</taxon>
        <taxon>Vertebrata</taxon>
        <taxon>Euteleostomi</taxon>
        <taxon>Actinopterygii</taxon>
        <taxon>Neopterygii</taxon>
        <taxon>Teleostei</taxon>
        <taxon>Neoteleostei</taxon>
        <taxon>Acanthomorphata</taxon>
        <taxon>Zeiogadaria</taxon>
        <taxon>Gadariae</taxon>
        <taxon>Gadiformes</taxon>
        <taxon>Gadoidei</taxon>
        <taxon>Merlucciidae</taxon>
        <taxon>Merluccius</taxon>
    </lineage>
</organism>
<name>A0AA47MEY3_MERPO</name>
<evidence type="ECO:0000313" key="2">
    <source>
        <dbReference type="Proteomes" id="UP001174136"/>
    </source>
</evidence>
<dbReference type="Proteomes" id="UP001174136">
    <property type="component" value="Unassembled WGS sequence"/>
</dbReference>
<keyword evidence="2" id="KW-1185">Reference proteome</keyword>
<gene>
    <name evidence="1" type="ORF">N1851_024504</name>
</gene>
<evidence type="ECO:0000313" key="1">
    <source>
        <dbReference type="EMBL" id="KAK0138960.1"/>
    </source>
</evidence>
<reference evidence="1" key="1">
    <citation type="journal article" date="2023" name="Front. Mar. Sci.">
        <title>A new Merluccius polli reference genome to investigate the effects of global change in West African waters.</title>
        <authorList>
            <person name="Mateo J.L."/>
            <person name="Blanco-Fernandez C."/>
            <person name="Garcia-Vazquez E."/>
            <person name="Machado-Schiaffino G."/>
        </authorList>
    </citation>
    <scope>NUCLEOTIDE SEQUENCE</scope>
    <source>
        <strain evidence="1">C29</strain>
        <tissue evidence="1">Fin</tissue>
    </source>
</reference>
<sequence>MSPKILSNFYNCIVESKLTNCITVWYGSTTAMDCIRLQRMVETAEKITRTPLPSAEHFHILKDPTHPQHGPFTLPRRCHMCHAQIRSGLWEYEIKLPVQLSASPLIND</sequence>
<comment type="caution">
    <text evidence="1">The sequence shown here is derived from an EMBL/GenBank/DDBJ whole genome shotgun (WGS) entry which is preliminary data.</text>
</comment>
<dbReference type="AlphaFoldDB" id="A0AA47MEY3"/>